<sequence>GNPAQGETFTGPGAIAGTLSITPTIVTSGDNATDYKVLAGQLLSARNAADEIDLNWDSGGAEGSAWITAGLPIEAPAGGGIVHLAGDGGGLVA</sequence>
<organism evidence="1">
    <name type="scientific">marine sediment metagenome</name>
    <dbReference type="NCBI Taxonomy" id="412755"/>
    <lineage>
        <taxon>unclassified sequences</taxon>
        <taxon>metagenomes</taxon>
        <taxon>ecological metagenomes</taxon>
    </lineage>
</organism>
<protein>
    <submittedName>
        <fullName evidence="1">Uncharacterized protein</fullName>
    </submittedName>
</protein>
<reference evidence="1" key="1">
    <citation type="journal article" date="2015" name="Nature">
        <title>Complex archaea that bridge the gap between prokaryotes and eukaryotes.</title>
        <authorList>
            <person name="Spang A."/>
            <person name="Saw J.H."/>
            <person name="Jorgensen S.L."/>
            <person name="Zaremba-Niedzwiedzka K."/>
            <person name="Martijn J."/>
            <person name="Lind A.E."/>
            <person name="van Eijk R."/>
            <person name="Schleper C."/>
            <person name="Guy L."/>
            <person name="Ettema T.J."/>
        </authorList>
    </citation>
    <scope>NUCLEOTIDE SEQUENCE</scope>
</reference>
<proteinExistence type="predicted"/>
<feature type="non-terminal residue" evidence="1">
    <location>
        <position position="1"/>
    </location>
</feature>
<gene>
    <name evidence="1" type="ORF">LCGC14_2530960</name>
</gene>
<dbReference type="AlphaFoldDB" id="A0A0F9D525"/>
<accession>A0A0F9D525</accession>
<name>A0A0F9D525_9ZZZZ</name>
<comment type="caution">
    <text evidence="1">The sequence shown here is derived from an EMBL/GenBank/DDBJ whole genome shotgun (WGS) entry which is preliminary data.</text>
</comment>
<dbReference type="EMBL" id="LAZR01041072">
    <property type="protein sequence ID" value="KKL12916.1"/>
    <property type="molecule type" value="Genomic_DNA"/>
</dbReference>
<evidence type="ECO:0000313" key="1">
    <source>
        <dbReference type="EMBL" id="KKL12916.1"/>
    </source>
</evidence>